<comment type="subcellular location">
    <subcellularLocation>
        <location evidence="8">Endomembrane system</location>
        <topology evidence="8">Single-pass membrane protein</topology>
    </subcellularLocation>
    <subcellularLocation>
        <location evidence="1">Membrane</location>
        <topology evidence="1">Single-pass type II membrane protein</topology>
    </subcellularLocation>
</comment>
<keyword evidence="3 11" id="KW-0808">Transferase</keyword>
<dbReference type="Pfam" id="PF02434">
    <property type="entry name" value="Fringe"/>
    <property type="match status" value="1"/>
</dbReference>
<evidence type="ECO:0000256" key="8">
    <source>
        <dbReference type="ARBA" id="ARBA00037847"/>
    </source>
</evidence>
<keyword evidence="2" id="KW-0328">Glycosyltransferase</keyword>
<dbReference type="Gene3D" id="3.90.550.50">
    <property type="match status" value="1"/>
</dbReference>
<sequence length="499" mass="56340">MLPRTPLFRWLAVVFFVALVFYFHPSFTGTSILLDSTSPPQISKSGSDDLTYVREVLSKHNIGPTVSYASRTIRYIFDAPDRPSITELDQNLFNKPFEDIKITKVSTLEADVPLEVHVKQSQRPDQIDASALIFGCSTTFQRFTDPKTSPISEWARWLTDGNGHSNGAGLVLALFDTTQEEIDHAAERLNSVGINATVVASDPTLDMPGRYVALVNMLYNHNSRDNRKFFILMDDDTFFPAMSELLNTLTHYDPAKPYYIGTFTERAQWLLEHQAPFAFGGGGIILTAPLAKQIAGLPCLEKTEDGRYVLDSDQGDRLLYNCIHQHTETRLTYLPLLHQEDQFGDPSGFYESGTMPLSLHHYKSWHAFIPGKAHIVVDACGEDCLLQRWQFKDNFILSNGYSVAQYPKGIDFDTGLMEGTFDMGGEEEMATNVAYTFGSLRKSLSGTGRKRSWELLDSTREGYGRVKQIYVKRKDDARWLAEGEEHPKYDSVIVLLWIP</sequence>
<dbReference type="PANTHER" id="PTHR10811">
    <property type="entry name" value="FRINGE-RELATED"/>
    <property type="match status" value="1"/>
</dbReference>
<keyword evidence="6 9" id="KW-1133">Transmembrane helix</keyword>
<evidence type="ECO:0000256" key="2">
    <source>
        <dbReference type="ARBA" id="ARBA00022676"/>
    </source>
</evidence>
<dbReference type="STRING" id="857342.A0A2T3AUF2"/>
<dbReference type="GO" id="GO:0016020">
    <property type="term" value="C:membrane"/>
    <property type="evidence" value="ECO:0007669"/>
    <property type="project" value="UniProtKB-SubCell"/>
</dbReference>
<dbReference type="OrthoDB" id="414175at2759"/>
<evidence type="ECO:0000313" key="11">
    <source>
        <dbReference type="EMBL" id="PSS12296.1"/>
    </source>
</evidence>
<evidence type="ECO:0000256" key="1">
    <source>
        <dbReference type="ARBA" id="ARBA00004606"/>
    </source>
</evidence>
<accession>A0A2T3AUF2</accession>
<evidence type="ECO:0000256" key="9">
    <source>
        <dbReference type="SAM" id="Phobius"/>
    </source>
</evidence>
<dbReference type="RefSeq" id="XP_024718294.1">
    <property type="nucleotide sequence ID" value="XM_024866934.1"/>
</dbReference>
<feature type="transmembrane region" description="Helical" evidence="9">
    <location>
        <begin position="7"/>
        <end position="24"/>
    </location>
</feature>
<keyword evidence="5" id="KW-0735">Signal-anchor</keyword>
<evidence type="ECO:0000256" key="3">
    <source>
        <dbReference type="ARBA" id="ARBA00022679"/>
    </source>
</evidence>
<evidence type="ECO:0000256" key="4">
    <source>
        <dbReference type="ARBA" id="ARBA00022692"/>
    </source>
</evidence>
<dbReference type="GO" id="GO:0016757">
    <property type="term" value="F:glycosyltransferase activity"/>
    <property type="evidence" value="ECO:0007669"/>
    <property type="project" value="UniProtKB-KW"/>
</dbReference>
<gene>
    <name evidence="11" type="ORF">M430DRAFT_36469</name>
</gene>
<feature type="domain" description="Fringe-like glycosyltransferase" evidence="10">
    <location>
        <begin position="216"/>
        <end position="340"/>
    </location>
</feature>
<evidence type="ECO:0000256" key="5">
    <source>
        <dbReference type="ARBA" id="ARBA00022968"/>
    </source>
</evidence>
<dbReference type="GeneID" id="36575015"/>
<evidence type="ECO:0000313" key="12">
    <source>
        <dbReference type="Proteomes" id="UP000241818"/>
    </source>
</evidence>
<organism evidence="11 12">
    <name type="scientific">Amorphotheca resinae ATCC 22711</name>
    <dbReference type="NCBI Taxonomy" id="857342"/>
    <lineage>
        <taxon>Eukaryota</taxon>
        <taxon>Fungi</taxon>
        <taxon>Dikarya</taxon>
        <taxon>Ascomycota</taxon>
        <taxon>Pezizomycotina</taxon>
        <taxon>Leotiomycetes</taxon>
        <taxon>Helotiales</taxon>
        <taxon>Amorphothecaceae</taxon>
        <taxon>Amorphotheca</taxon>
    </lineage>
</organism>
<dbReference type="AlphaFoldDB" id="A0A2T3AUF2"/>
<proteinExistence type="predicted"/>
<reference evidence="11 12" key="1">
    <citation type="journal article" date="2018" name="New Phytol.">
        <title>Comparative genomics and transcriptomics depict ericoid mycorrhizal fungi as versatile saprotrophs and plant mutualists.</title>
        <authorList>
            <person name="Martino E."/>
            <person name="Morin E."/>
            <person name="Grelet G.A."/>
            <person name="Kuo A."/>
            <person name="Kohler A."/>
            <person name="Daghino S."/>
            <person name="Barry K.W."/>
            <person name="Cichocki N."/>
            <person name="Clum A."/>
            <person name="Dockter R.B."/>
            <person name="Hainaut M."/>
            <person name="Kuo R.C."/>
            <person name="LaButti K."/>
            <person name="Lindahl B.D."/>
            <person name="Lindquist E.A."/>
            <person name="Lipzen A."/>
            <person name="Khouja H.R."/>
            <person name="Magnuson J."/>
            <person name="Murat C."/>
            <person name="Ohm R.A."/>
            <person name="Singer S.W."/>
            <person name="Spatafora J.W."/>
            <person name="Wang M."/>
            <person name="Veneault-Fourrey C."/>
            <person name="Henrissat B."/>
            <person name="Grigoriev I.V."/>
            <person name="Martin F.M."/>
            <person name="Perotto S."/>
        </authorList>
    </citation>
    <scope>NUCLEOTIDE SEQUENCE [LARGE SCALE GENOMIC DNA]</scope>
    <source>
        <strain evidence="11 12">ATCC 22711</strain>
    </source>
</reference>
<name>A0A2T3AUF2_AMORE</name>
<dbReference type="EMBL" id="KZ679015">
    <property type="protein sequence ID" value="PSS12296.1"/>
    <property type="molecule type" value="Genomic_DNA"/>
</dbReference>
<keyword evidence="12" id="KW-1185">Reference proteome</keyword>
<evidence type="ECO:0000259" key="10">
    <source>
        <dbReference type="Pfam" id="PF02434"/>
    </source>
</evidence>
<keyword evidence="7 9" id="KW-0472">Membrane</keyword>
<dbReference type="Proteomes" id="UP000241818">
    <property type="component" value="Unassembled WGS sequence"/>
</dbReference>
<protein>
    <submittedName>
        <fullName evidence="11">Glycosyltransferase family 31 protein</fullName>
    </submittedName>
</protein>
<dbReference type="InParanoid" id="A0A2T3AUF2"/>
<evidence type="ECO:0000256" key="7">
    <source>
        <dbReference type="ARBA" id="ARBA00023136"/>
    </source>
</evidence>
<evidence type="ECO:0000256" key="6">
    <source>
        <dbReference type="ARBA" id="ARBA00022989"/>
    </source>
</evidence>
<dbReference type="GO" id="GO:0012505">
    <property type="term" value="C:endomembrane system"/>
    <property type="evidence" value="ECO:0007669"/>
    <property type="project" value="UniProtKB-SubCell"/>
</dbReference>
<dbReference type="InterPro" id="IPR003378">
    <property type="entry name" value="Fringe-like_glycosylTrfase"/>
</dbReference>
<keyword evidence="4 9" id="KW-0812">Transmembrane</keyword>